<dbReference type="Gene3D" id="1.25.40.10">
    <property type="entry name" value="Tetratricopeptide repeat domain"/>
    <property type="match status" value="1"/>
</dbReference>
<feature type="compositionally biased region" description="Gly residues" evidence="1">
    <location>
        <begin position="260"/>
        <end position="277"/>
    </location>
</feature>
<sequence length="277" mass="27108">MSKSRLWLLAPAALALSALMVPSAASAASATLAEVSSAAQSGQVDKALEMMAGVLKEHPDSAKAHFVQAELLAKKGDKAGARTELAKAESLKPGLPFVKPAAVAALKAQLGMGGAVAPAGSTTQAPAPAEQKKSTSWIWAIVIGAAIFGVLALLRRRSSNAMPAPMGGQGMGQGGFGQPGYGQGGYGQGGFGQQGGGFGSSIMGGLATGAAAGVGFAAGERIIDGMFGHGESGATGTAHAATPDPSSYNSDMGGSDFGISDGGGWDDSSGGGDDGGW</sequence>
<evidence type="ECO:0000313" key="4">
    <source>
        <dbReference type="EMBL" id="NBC35021.1"/>
    </source>
</evidence>
<accession>A0ABW9X911</accession>
<feature type="chain" id="PRO_5046875305" evidence="3">
    <location>
        <begin position="28"/>
        <end position="277"/>
    </location>
</feature>
<feature type="region of interest" description="Disordered" evidence="1">
    <location>
        <begin position="233"/>
        <end position="277"/>
    </location>
</feature>
<feature type="transmembrane region" description="Helical" evidence="2">
    <location>
        <begin position="136"/>
        <end position="154"/>
    </location>
</feature>
<dbReference type="EMBL" id="JAAAPO010000001">
    <property type="protein sequence ID" value="NBC35021.1"/>
    <property type="molecule type" value="Genomic_DNA"/>
</dbReference>
<dbReference type="InterPro" id="IPR011990">
    <property type="entry name" value="TPR-like_helical_dom_sf"/>
</dbReference>
<dbReference type="Pfam" id="PF13432">
    <property type="entry name" value="TPR_16"/>
    <property type="match status" value="1"/>
</dbReference>
<name>A0ABW9X911_9SPHN</name>
<evidence type="ECO:0000256" key="3">
    <source>
        <dbReference type="SAM" id="SignalP"/>
    </source>
</evidence>
<dbReference type="Proteomes" id="UP000753724">
    <property type="component" value="Unassembled WGS sequence"/>
</dbReference>
<comment type="caution">
    <text evidence="4">The sequence shown here is derived from an EMBL/GenBank/DDBJ whole genome shotgun (WGS) entry which is preliminary data.</text>
</comment>
<reference evidence="5" key="1">
    <citation type="submission" date="2020-01" db="EMBL/GenBank/DDBJ databases">
        <title>Sphingomonas sp. strain CSW-10.</title>
        <authorList>
            <person name="Chen W.-M."/>
        </authorList>
    </citation>
    <scope>NUCLEOTIDE SEQUENCE [LARGE SCALE GENOMIC DNA]</scope>
    <source>
        <strain evidence="5">FSY-8</strain>
    </source>
</reference>
<evidence type="ECO:0000313" key="5">
    <source>
        <dbReference type="Proteomes" id="UP000753724"/>
    </source>
</evidence>
<keyword evidence="5" id="KW-1185">Reference proteome</keyword>
<organism evidence="4 5">
    <name type="scientific">Novosphingobium ovatum</name>
    <dbReference type="NCBI Taxonomy" id="1908523"/>
    <lineage>
        <taxon>Bacteria</taxon>
        <taxon>Pseudomonadati</taxon>
        <taxon>Pseudomonadota</taxon>
        <taxon>Alphaproteobacteria</taxon>
        <taxon>Sphingomonadales</taxon>
        <taxon>Sphingomonadaceae</taxon>
        <taxon>Novosphingobium</taxon>
    </lineage>
</organism>
<keyword evidence="3" id="KW-0732">Signal</keyword>
<dbReference type="SUPFAM" id="SSF48452">
    <property type="entry name" value="TPR-like"/>
    <property type="match status" value="1"/>
</dbReference>
<evidence type="ECO:0000256" key="2">
    <source>
        <dbReference type="SAM" id="Phobius"/>
    </source>
</evidence>
<feature type="compositionally biased region" description="Low complexity" evidence="1">
    <location>
        <begin position="250"/>
        <end position="259"/>
    </location>
</feature>
<protein>
    <submittedName>
        <fullName evidence="4">Tetratricopeptide repeat protein</fullName>
    </submittedName>
</protein>
<evidence type="ECO:0000256" key="1">
    <source>
        <dbReference type="SAM" id="MobiDB-lite"/>
    </source>
</evidence>
<keyword evidence="2" id="KW-0472">Membrane</keyword>
<dbReference type="RefSeq" id="WP_161716325.1">
    <property type="nucleotide sequence ID" value="NZ_JAAAPO010000001.1"/>
</dbReference>
<keyword evidence="2" id="KW-1133">Transmembrane helix</keyword>
<keyword evidence="2" id="KW-0812">Transmembrane</keyword>
<gene>
    <name evidence="4" type="ORF">GTZ99_00435</name>
</gene>
<feature type="signal peptide" evidence="3">
    <location>
        <begin position="1"/>
        <end position="27"/>
    </location>
</feature>
<proteinExistence type="predicted"/>